<keyword evidence="3" id="KW-1185">Reference proteome</keyword>
<reference evidence="2 3" key="1">
    <citation type="journal article" date="2019" name="Sci. Rep.">
        <title>Orb-weaving spider Araneus ventricosus genome elucidates the spidroin gene catalogue.</title>
        <authorList>
            <person name="Kono N."/>
            <person name="Nakamura H."/>
            <person name="Ohtoshi R."/>
            <person name="Moran D.A.P."/>
            <person name="Shinohara A."/>
            <person name="Yoshida Y."/>
            <person name="Fujiwara M."/>
            <person name="Mori M."/>
            <person name="Tomita M."/>
            <person name="Arakawa K."/>
        </authorList>
    </citation>
    <scope>NUCLEOTIDE SEQUENCE [LARGE SCALE GENOMIC DNA]</scope>
</reference>
<gene>
    <name evidence="2" type="ORF">AVEN_54817_1</name>
</gene>
<evidence type="ECO:0000313" key="3">
    <source>
        <dbReference type="Proteomes" id="UP000499080"/>
    </source>
</evidence>
<evidence type="ECO:0000313" key="2">
    <source>
        <dbReference type="EMBL" id="GBM33686.1"/>
    </source>
</evidence>
<dbReference type="Proteomes" id="UP000499080">
    <property type="component" value="Unassembled WGS sequence"/>
</dbReference>
<feature type="region of interest" description="Disordered" evidence="1">
    <location>
        <begin position="52"/>
        <end position="72"/>
    </location>
</feature>
<dbReference type="AlphaFoldDB" id="A0A4Y2F073"/>
<name>A0A4Y2F073_ARAVE</name>
<accession>A0A4Y2F073</accession>
<evidence type="ECO:0000256" key="1">
    <source>
        <dbReference type="SAM" id="MobiDB-lite"/>
    </source>
</evidence>
<organism evidence="2 3">
    <name type="scientific">Araneus ventricosus</name>
    <name type="common">Orbweaver spider</name>
    <name type="synonym">Epeira ventricosa</name>
    <dbReference type="NCBI Taxonomy" id="182803"/>
    <lineage>
        <taxon>Eukaryota</taxon>
        <taxon>Metazoa</taxon>
        <taxon>Ecdysozoa</taxon>
        <taxon>Arthropoda</taxon>
        <taxon>Chelicerata</taxon>
        <taxon>Arachnida</taxon>
        <taxon>Araneae</taxon>
        <taxon>Araneomorphae</taxon>
        <taxon>Entelegynae</taxon>
        <taxon>Araneoidea</taxon>
        <taxon>Araneidae</taxon>
        <taxon>Araneus</taxon>
    </lineage>
</organism>
<comment type="caution">
    <text evidence="2">The sequence shown here is derived from an EMBL/GenBank/DDBJ whole genome shotgun (WGS) entry which is preliminary data.</text>
</comment>
<sequence>MPDGAMDIQPSAPHISTSDCFLTWTSGFGVEPSNLCGKDHDCVGPISQSRLRDQRVTGSRPDFTEDPPWAIL</sequence>
<proteinExistence type="predicted"/>
<dbReference type="EMBL" id="BGPR01000739">
    <property type="protein sequence ID" value="GBM33686.1"/>
    <property type="molecule type" value="Genomic_DNA"/>
</dbReference>
<protein>
    <submittedName>
        <fullName evidence="2">Uncharacterized protein</fullName>
    </submittedName>
</protein>